<dbReference type="SUPFAM" id="SSF55729">
    <property type="entry name" value="Acyl-CoA N-acyltransferases (Nat)"/>
    <property type="match status" value="1"/>
</dbReference>
<proteinExistence type="predicted"/>
<dbReference type="AlphaFoldDB" id="A0A430B257"/>
<evidence type="ECO:0000259" key="1">
    <source>
        <dbReference type="PROSITE" id="PS51186"/>
    </source>
</evidence>
<dbReference type="RefSeq" id="WP_126811013.1">
    <property type="nucleotide sequence ID" value="NZ_NGKC01000001.1"/>
</dbReference>
<dbReference type="PROSITE" id="PS51729">
    <property type="entry name" value="GNAT_YJDJ"/>
    <property type="match status" value="1"/>
</dbReference>
<comment type="caution">
    <text evidence="3">The sequence shown here is derived from an EMBL/GenBank/DDBJ whole genome shotgun (WGS) entry which is preliminary data.</text>
</comment>
<dbReference type="InterPro" id="IPR000182">
    <property type="entry name" value="GNAT_dom"/>
</dbReference>
<dbReference type="Gene3D" id="3.40.630.30">
    <property type="match status" value="1"/>
</dbReference>
<dbReference type="PROSITE" id="PS51186">
    <property type="entry name" value="GNAT"/>
    <property type="match status" value="1"/>
</dbReference>
<dbReference type="InterPro" id="IPR016181">
    <property type="entry name" value="Acyl_CoA_acyltransferase"/>
</dbReference>
<evidence type="ECO:0000313" key="3">
    <source>
        <dbReference type="EMBL" id="RSU14414.1"/>
    </source>
</evidence>
<dbReference type="Proteomes" id="UP000286773">
    <property type="component" value="Unassembled WGS sequence"/>
</dbReference>
<reference evidence="3 4" key="1">
    <citation type="submission" date="2017-05" db="EMBL/GenBank/DDBJ databases">
        <title>Vagococcus spp. assemblies.</title>
        <authorList>
            <person name="Gulvik C.A."/>
        </authorList>
    </citation>
    <scope>NUCLEOTIDE SEQUENCE [LARGE SCALE GENOMIC DNA]</scope>
    <source>
        <strain evidence="3 4">LMG 24798</strain>
    </source>
</reference>
<dbReference type="OrthoDB" id="9793389at2"/>
<organism evidence="3 4">
    <name type="scientific">Vagococcus acidifermentans</name>
    <dbReference type="NCBI Taxonomy" id="564710"/>
    <lineage>
        <taxon>Bacteria</taxon>
        <taxon>Bacillati</taxon>
        <taxon>Bacillota</taxon>
        <taxon>Bacilli</taxon>
        <taxon>Lactobacillales</taxon>
        <taxon>Enterococcaceae</taxon>
        <taxon>Vagococcus</taxon>
    </lineage>
</organism>
<keyword evidence="4" id="KW-1185">Reference proteome</keyword>
<accession>A0A430B257</accession>
<feature type="domain" description="N-acetyltransferase" evidence="2">
    <location>
        <begin position="2"/>
        <end position="92"/>
    </location>
</feature>
<dbReference type="PANTHER" id="PTHR31435">
    <property type="entry name" value="PROTEIN NATD1"/>
    <property type="match status" value="1"/>
</dbReference>
<dbReference type="Pfam" id="PF14542">
    <property type="entry name" value="Acetyltransf_CG"/>
    <property type="match status" value="1"/>
</dbReference>
<feature type="domain" description="N-acetyltransferase" evidence="1">
    <location>
        <begin position="1"/>
        <end position="97"/>
    </location>
</feature>
<gene>
    <name evidence="3" type="ORF">CBF27_00045</name>
</gene>
<dbReference type="InterPro" id="IPR045057">
    <property type="entry name" value="Gcn5-rel_NAT"/>
</dbReference>
<evidence type="ECO:0000259" key="2">
    <source>
        <dbReference type="PROSITE" id="PS51729"/>
    </source>
</evidence>
<sequence length="97" mass="11426">MEFKKMSDRLMVFNDGEQKPIGEIQWELGFEDVMIIKQTHVDKDYRKQGIGEKLFEEAVKEARDNKLKIIPTCGFANQQFIDHPDKYGDVLYKRSNN</sequence>
<dbReference type="PANTHER" id="PTHR31435:SF10">
    <property type="entry name" value="BSR4717 PROTEIN"/>
    <property type="match status" value="1"/>
</dbReference>
<dbReference type="EMBL" id="NGKC01000001">
    <property type="protein sequence ID" value="RSU14414.1"/>
    <property type="molecule type" value="Genomic_DNA"/>
</dbReference>
<dbReference type="CDD" id="cd04301">
    <property type="entry name" value="NAT_SF"/>
    <property type="match status" value="1"/>
</dbReference>
<name>A0A430B257_9ENTE</name>
<dbReference type="GO" id="GO:0016747">
    <property type="term" value="F:acyltransferase activity, transferring groups other than amino-acyl groups"/>
    <property type="evidence" value="ECO:0007669"/>
    <property type="project" value="InterPro"/>
</dbReference>
<dbReference type="InterPro" id="IPR031165">
    <property type="entry name" value="GNAT_YJDJ"/>
</dbReference>
<evidence type="ECO:0000313" key="4">
    <source>
        <dbReference type="Proteomes" id="UP000286773"/>
    </source>
</evidence>
<protein>
    <submittedName>
        <fullName evidence="3">Uncharacterized protein</fullName>
    </submittedName>
</protein>